<dbReference type="SUPFAM" id="SSF82199">
    <property type="entry name" value="SET domain"/>
    <property type="match status" value="1"/>
</dbReference>
<dbReference type="Gene3D" id="3.90.1410.10">
    <property type="entry name" value="set domain protein methyltransferase, domain 1"/>
    <property type="match status" value="1"/>
</dbReference>
<gene>
    <name evidence="1" type="ORF">Cboi02_000558100</name>
</gene>
<name>A0A9W6WCM6_CANBO</name>
<proteinExistence type="predicted"/>
<evidence type="ECO:0000313" key="1">
    <source>
        <dbReference type="EMBL" id="GME77605.1"/>
    </source>
</evidence>
<dbReference type="EMBL" id="BSXN01002780">
    <property type="protein sequence ID" value="GME77605.1"/>
    <property type="molecule type" value="Genomic_DNA"/>
</dbReference>
<accession>A0A9W6WCM6</accession>
<protein>
    <submittedName>
        <fullName evidence="1">Unnamed protein product</fullName>
    </submittedName>
</protein>
<sequence length="102" mass="11824">MSTPNQLQLEQQLKDKDDLINWFTSNKGTINNNLQIEYSNESGYNVKLTKDIKDLDINTNDPLITVPKDLTINIDLALDFFKDNKDYSIEFPSSKDKNRNKI</sequence>
<reference evidence="1" key="1">
    <citation type="submission" date="2023-04" db="EMBL/GenBank/DDBJ databases">
        <title>Candida boidinii NBRC 10035.</title>
        <authorList>
            <person name="Ichikawa N."/>
            <person name="Sato H."/>
            <person name="Tonouchi N."/>
        </authorList>
    </citation>
    <scope>NUCLEOTIDE SEQUENCE</scope>
    <source>
        <strain evidence="1">NBRC 10035</strain>
    </source>
</reference>
<dbReference type="AlphaFoldDB" id="A0A9W6WCM6"/>
<organism evidence="1 2">
    <name type="scientific">Candida boidinii</name>
    <name type="common">Yeast</name>
    <dbReference type="NCBI Taxonomy" id="5477"/>
    <lineage>
        <taxon>Eukaryota</taxon>
        <taxon>Fungi</taxon>
        <taxon>Dikarya</taxon>
        <taxon>Ascomycota</taxon>
        <taxon>Saccharomycotina</taxon>
        <taxon>Pichiomycetes</taxon>
        <taxon>Pichiales</taxon>
        <taxon>Pichiaceae</taxon>
        <taxon>Ogataea</taxon>
        <taxon>Ogataea/Candida clade</taxon>
    </lineage>
</organism>
<comment type="caution">
    <text evidence="1">The sequence shown here is derived from an EMBL/GenBank/DDBJ whole genome shotgun (WGS) entry which is preliminary data.</text>
</comment>
<dbReference type="InterPro" id="IPR046341">
    <property type="entry name" value="SET_dom_sf"/>
</dbReference>
<evidence type="ECO:0000313" key="2">
    <source>
        <dbReference type="Proteomes" id="UP001165120"/>
    </source>
</evidence>
<dbReference type="Proteomes" id="UP001165120">
    <property type="component" value="Unassembled WGS sequence"/>
</dbReference>
<keyword evidence="2" id="KW-1185">Reference proteome</keyword>